<reference evidence="11" key="2">
    <citation type="journal article" date="2024" name="Environ. Microbiol.">
        <title>Genome analysis and description of Tunturibacter gen. nov. expands the diversity of Terriglobia in tundra soils.</title>
        <authorList>
            <person name="Messyasz A."/>
            <person name="Mannisto M.K."/>
            <person name="Kerkhof L.J."/>
            <person name="Haggblom M.M."/>
        </authorList>
    </citation>
    <scope>NUCLEOTIDE SEQUENCE</scope>
    <source>
        <strain evidence="11">M8UP39</strain>
    </source>
</reference>
<dbReference type="Gene3D" id="1.10.287.130">
    <property type="match status" value="1"/>
</dbReference>
<dbReference type="Pfam" id="PF00512">
    <property type="entry name" value="HisKA"/>
    <property type="match status" value="1"/>
</dbReference>
<dbReference type="InterPro" id="IPR036890">
    <property type="entry name" value="HATPase_C_sf"/>
</dbReference>
<feature type="domain" description="Histidine kinase" evidence="10">
    <location>
        <begin position="65"/>
        <end position="280"/>
    </location>
</feature>
<keyword evidence="7 11" id="KW-0067">ATP-binding</keyword>
<keyword evidence="8" id="KW-0902">Two-component regulatory system</keyword>
<dbReference type="PANTHER" id="PTHR43065">
    <property type="entry name" value="SENSOR HISTIDINE KINASE"/>
    <property type="match status" value="1"/>
</dbReference>
<evidence type="ECO:0000256" key="3">
    <source>
        <dbReference type="ARBA" id="ARBA00022553"/>
    </source>
</evidence>
<keyword evidence="6" id="KW-0418">Kinase</keyword>
<protein>
    <recommendedName>
        <fullName evidence="2">histidine kinase</fullName>
        <ecNumber evidence="2">2.7.13.3</ecNumber>
    </recommendedName>
</protein>
<dbReference type="InterPro" id="IPR003661">
    <property type="entry name" value="HisK_dim/P_dom"/>
</dbReference>
<dbReference type="SMART" id="SM00387">
    <property type="entry name" value="HATPase_c"/>
    <property type="match status" value="1"/>
</dbReference>
<dbReference type="SUPFAM" id="SSF47384">
    <property type="entry name" value="Homodimeric domain of signal transducing histidine kinase"/>
    <property type="match status" value="1"/>
</dbReference>
<dbReference type="CDD" id="cd00082">
    <property type="entry name" value="HisKA"/>
    <property type="match status" value="1"/>
</dbReference>
<keyword evidence="9" id="KW-0175">Coiled coil</keyword>
<dbReference type="PRINTS" id="PR00344">
    <property type="entry name" value="BCTRLSENSOR"/>
</dbReference>
<dbReference type="Gene3D" id="3.30.565.10">
    <property type="entry name" value="Histidine kinase-like ATPase, C-terminal domain"/>
    <property type="match status" value="1"/>
</dbReference>
<keyword evidence="5" id="KW-0547">Nucleotide-binding</keyword>
<dbReference type="InterPro" id="IPR036097">
    <property type="entry name" value="HisK_dim/P_sf"/>
</dbReference>
<dbReference type="KEGG" id="tgi:RBB81_12785"/>
<dbReference type="SUPFAM" id="SSF55874">
    <property type="entry name" value="ATPase domain of HSP90 chaperone/DNA topoisomerase II/histidine kinase"/>
    <property type="match status" value="1"/>
</dbReference>
<comment type="catalytic activity">
    <reaction evidence="1">
        <text>ATP + protein L-histidine = ADP + protein N-phospho-L-histidine.</text>
        <dbReference type="EC" id="2.7.13.3"/>
    </reaction>
</comment>
<accession>A0AAU7YV57</accession>
<evidence type="ECO:0000256" key="5">
    <source>
        <dbReference type="ARBA" id="ARBA00022741"/>
    </source>
</evidence>
<dbReference type="EC" id="2.7.13.3" evidence="2"/>
<gene>
    <name evidence="11" type="ORF">RBB81_12785</name>
</gene>
<dbReference type="AlphaFoldDB" id="A0AAU7YV57"/>
<dbReference type="PROSITE" id="PS50109">
    <property type="entry name" value="HIS_KIN"/>
    <property type="match status" value="1"/>
</dbReference>
<evidence type="ECO:0000256" key="8">
    <source>
        <dbReference type="ARBA" id="ARBA00023012"/>
    </source>
</evidence>
<dbReference type="InterPro" id="IPR003594">
    <property type="entry name" value="HATPase_dom"/>
</dbReference>
<dbReference type="InterPro" id="IPR004358">
    <property type="entry name" value="Sig_transdc_His_kin-like_C"/>
</dbReference>
<dbReference type="RefSeq" id="WP_353070897.1">
    <property type="nucleotide sequence ID" value="NZ_CP132938.1"/>
</dbReference>
<dbReference type="EMBL" id="CP132938">
    <property type="protein sequence ID" value="XCB20478.1"/>
    <property type="molecule type" value="Genomic_DNA"/>
</dbReference>
<sequence>MAAIVTGFVTLFTAAFFGWATALRIIELRGEARAEREQAEEALRQAQADLAHANRVSSMGELSASLAHEVNQPIAAAITDANTCLRWLSREQPDLEEARAAAARIVQDGRRAGEIVNRVRLLFKKGTLQRELVDPNEIVREMTLLLHSEATQFAIFVRTKLAADIPRVMGDRVQLQQVLMNLMMNSIDAMKDVDGTHELMIESQRSEDGQVLISVSDTGVGLPLEQADKIFNAFFTTKARGTGMGLRISRSIVESHGGRLWAADNPPRGARFCFTLPANGATCDPVVSGDRTDAADGTHDNNPVV</sequence>
<keyword evidence="3" id="KW-0597">Phosphoprotein</keyword>
<evidence type="ECO:0000256" key="2">
    <source>
        <dbReference type="ARBA" id="ARBA00012438"/>
    </source>
</evidence>
<evidence type="ECO:0000256" key="7">
    <source>
        <dbReference type="ARBA" id="ARBA00022840"/>
    </source>
</evidence>
<organism evidence="11">
    <name type="scientific">Tunturiibacter gelidiferens</name>
    <dbReference type="NCBI Taxonomy" id="3069689"/>
    <lineage>
        <taxon>Bacteria</taxon>
        <taxon>Pseudomonadati</taxon>
        <taxon>Acidobacteriota</taxon>
        <taxon>Terriglobia</taxon>
        <taxon>Terriglobales</taxon>
        <taxon>Acidobacteriaceae</taxon>
        <taxon>Tunturiibacter</taxon>
    </lineage>
</organism>
<evidence type="ECO:0000256" key="4">
    <source>
        <dbReference type="ARBA" id="ARBA00022679"/>
    </source>
</evidence>
<proteinExistence type="predicted"/>
<keyword evidence="4" id="KW-0808">Transferase</keyword>
<dbReference type="PANTHER" id="PTHR43065:SF10">
    <property type="entry name" value="PEROXIDE STRESS-ACTIVATED HISTIDINE KINASE MAK3"/>
    <property type="match status" value="1"/>
</dbReference>
<evidence type="ECO:0000256" key="9">
    <source>
        <dbReference type="SAM" id="Coils"/>
    </source>
</evidence>
<reference evidence="11" key="1">
    <citation type="submission" date="2023-08" db="EMBL/GenBank/DDBJ databases">
        <authorList>
            <person name="Messyasz A."/>
            <person name="Mannisto M.K."/>
            <person name="Kerkhof L.J."/>
            <person name="Haggblom M."/>
        </authorList>
    </citation>
    <scope>NUCLEOTIDE SEQUENCE</scope>
    <source>
        <strain evidence="11">M8UP39</strain>
    </source>
</reference>
<evidence type="ECO:0000313" key="11">
    <source>
        <dbReference type="EMBL" id="XCB20478.1"/>
    </source>
</evidence>
<name>A0AAU7YV57_9BACT</name>
<evidence type="ECO:0000256" key="6">
    <source>
        <dbReference type="ARBA" id="ARBA00022777"/>
    </source>
</evidence>
<dbReference type="InterPro" id="IPR005467">
    <property type="entry name" value="His_kinase_dom"/>
</dbReference>
<feature type="coiled-coil region" evidence="9">
    <location>
        <begin position="25"/>
        <end position="56"/>
    </location>
</feature>
<evidence type="ECO:0000256" key="1">
    <source>
        <dbReference type="ARBA" id="ARBA00000085"/>
    </source>
</evidence>
<dbReference type="GO" id="GO:0000155">
    <property type="term" value="F:phosphorelay sensor kinase activity"/>
    <property type="evidence" value="ECO:0007669"/>
    <property type="project" value="InterPro"/>
</dbReference>
<evidence type="ECO:0000259" key="10">
    <source>
        <dbReference type="PROSITE" id="PS50109"/>
    </source>
</evidence>
<dbReference type="GO" id="GO:0005524">
    <property type="term" value="F:ATP binding"/>
    <property type="evidence" value="ECO:0007669"/>
    <property type="project" value="UniProtKB-KW"/>
</dbReference>
<dbReference type="SMART" id="SM00388">
    <property type="entry name" value="HisKA"/>
    <property type="match status" value="1"/>
</dbReference>
<dbReference type="Pfam" id="PF02518">
    <property type="entry name" value="HATPase_c"/>
    <property type="match status" value="1"/>
</dbReference>